<evidence type="ECO:0000256" key="4">
    <source>
        <dbReference type="ARBA" id="ARBA00022741"/>
    </source>
</evidence>
<dbReference type="PANTHER" id="PTHR43290:SF2">
    <property type="entry name" value="MEVALONATE KINASE"/>
    <property type="match status" value="1"/>
</dbReference>
<evidence type="ECO:0000256" key="1">
    <source>
        <dbReference type="ARBA" id="ARBA00022490"/>
    </source>
</evidence>
<dbReference type="Gene3D" id="3.30.70.890">
    <property type="entry name" value="GHMP kinase, C-terminal domain"/>
    <property type="match status" value="1"/>
</dbReference>
<evidence type="ECO:0000313" key="12">
    <source>
        <dbReference type="Proteomes" id="UP000808337"/>
    </source>
</evidence>
<name>A0A9D7SXP0_9BACT</name>
<keyword evidence="5" id="KW-0418">Kinase</keyword>
<dbReference type="GO" id="GO:0004496">
    <property type="term" value="F:mevalonate kinase activity"/>
    <property type="evidence" value="ECO:0007669"/>
    <property type="project" value="InterPro"/>
</dbReference>
<dbReference type="GO" id="GO:0005829">
    <property type="term" value="C:cytosol"/>
    <property type="evidence" value="ECO:0007669"/>
    <property type="project" value="TreeGrafter"/>
</dbReference>
<dbReference type="EMBL" id="JADKGY010000006">
    <property type="protein sequence ID" value="MBK9982744.1"/>
    <property type="molecule type" value="Genomic_DNA"/>
</dbReference>
<evidence type="ECO:0000256" key="5">
    <source>
        <dbReference type="ARBA" id="ARBA00022777"/>
    </source>
</evidence>
<dbReference type="Pfam" id="PF00288">
    <property type="entry name" value="GHMP_kinases_N"/>
    <property type="match status" value="1"/>
</dbReference>
<proteinExistence type="predicted"/>
<evidence type="ECO:0000256" key="3">
    <source>
        <dbReference type="ARBA" id="ARBA00022679"/>
    </source>
</evidence>
<dbReference type="SUPFAM" id="SSF54211">
    <property type="entry name" value="Ribosomal protein S5 domain 2-like"/>
    <property type="match status" value="1"/>
</dbReference>
<keyword evidence="3" id="KW-0808">Transferase</keyword>
<keyword evidence="6" id="KW-0067">ATP-binding</keyword>
<dbReference type="InterPro" id="IPR014721">
    <property type="entry name" value="Ribsml_uS5_D2-typ_fold_subgr"/>
</dbReference>
<keyword evidence="7" id="KW-0460">Magnesium</keyword>
<dbReference type="GO" id="GO:0005524">
    <property type="term" value="F:ATP binding"/>
    <property type="evidence" value="ECO:0007669"/>
    <property type="project" value="UniProtKB-KW"/>
</dbReference>
<keyword evidence="8" id="KW-0443">Lipid metabolism</keyword>
<dbReference type="SUPFAM" id="SSF55060">
    <property type="entry name" value="GHMP Kinase, C-terminal domain"/>
    <property type="match status" value="1"/>
</dbReference>
<evidence type="ECO:0000256" key="7">
    <source>
        <dbReference type="ARBA" id="ARBA00022842"/>
    </source>
</evidence>
<evidence type="ECO:0000256" key="6">
    <source>
        <dbReference type="ARBA" id="ARBA00022840"/>
    </source>
</evidence>
<keyword evidence="2" id="KW-0444">Lipid biosynthesis</keyword>
<keyword evidence="4" id="KW-0547">Nucleotide-binding</keyword>
<dbReference type="InterPro" id="IPR006204">
    <property type="entry name" value="GHMP_kinase_N_dom"/>
</dbReference>
<dbReference type="AlphaFoldDB" id="A0A9D7SXP0"/>
<evidence type="ECO:0000256" key="2">
    <source>
        <dbReference type="ARBA" id="ARBA00022516"/>
    </source>
</evidence>
<dbReference type="InterPro" id="IPR020568">
    <property type="entry name" value="Ribosomal_Su5_D2-typ_SF"/>
</dbReference>
<gene>
    <name evidence="11" type="ORF">IPP15_10025</name>
</gene>
<dbReference type="InterPro" id="IPR006205">
    <property type="entry name" value="Mev_gal_kin"/>
</dbReference>
<reference evidence="11 12" key="1">
    <citation type="submission" date="2020-10" db="EMBL/GenBank/DDBJ databases">
        <title>Connecting structure to function with the recovery of over 1000 high-quality activated sludge metagenome-assembled genomes encoding full-length rRNA genes using long-read sequencing.</title>
        <authorList>
            <person name="Singleton C.M."/>
            <person name="Petriglieri F."/>
            <person name="Kristensen J.M."/>
            <person name="Kirkegaard R.H."/>
            <person name="Michaelsen T.Y."/>
            <person name="Andersen M.H."/>
            <person name="Karst S.M."/>
            <person name="Dueholm M.S."/>
            <person name="Nielsen P.H."/>
            <person name="Albertsen M."/>
        </authorList>
    </citation>
    <scope>NUCLEOTIDE SEQUENCE [LARGE SCALE GENOMIC DNA]</scope>
    <source>
        <strain evidence="11">Ribe_18-Q3-R11-54_MAXAC.273</strain>
    </source>
</reference>
<dbReference type="PRINTS" id="PR00959">
    <property type="entry name" value="MEVGALKINASE"/>
</dbReference>
<dbReference type="PANTHER" id="PTHR43290">
    <property type="entry name" value="MEVALONATE KINASE"/>
    <property type="match status" value="1"/>
</dbReference>
<evidence type="ECO:0000256" key="8">
    <source>
        <dbReference type="ARBA" id="ARBA00023098"/>
    </source>
</evidence>
<comment type="pathway">
    <text evidence="9">Isoprenoid biosynthesis; isopentenyl diphosphate biosynthesis via mevalonate pathway; isopentenyl diphosphate from (R)-mevalonate: step 1/3.</text>
</comment>
<dbReference type="Proteomes" id="UP000808337">
    <property type="component" value="Unassembled WGS sequence"/>
</dbReference>
<evidence type="ECO:0000313" key="11">
    <source>
        <dbReference type="EMBL" id="MBK9982744.1"/>
    </source>
</evidence>
<feature type="domain" description="GHMP kinase N-terminal" evidence="10">
    <location>
        <begin position="81"/>
        <end position="139"/>
    </location>
</feature>
<sequence length="291" mass="33150">MTVLHEYYPAKLLLFGEYTVLNGSQALAVPLNQYQGMWVQGTITDPSLSDVLNRYVAWLKNEGLINQETGHRIISDFEEGWNFESTIPQGYGIGSSGAFVAAMYDRYFHVDKDINVIHSTMARMECFFHGASSGLDPLISYTRKAVYKDEDGRYHAVTDPGWPEGYRIYLLDSSLGRETGPLVQQYKHKLLDPSFAEKIQRQFIPMVEHAIHFYLAGENKLLEECISIISQFQREYFTEMIPDHVKKRWDELVNKPGVYVKLCGAGGGGYFMVLTLQDQNDLSSPDMIALY</sequence>
<accession>A0A9D7SXP0</accession>
<comment type="caution">
    <text evidence="11">The sequence shown here is derived from an EMBL/GenBank/DDBJ whole genome shotgun (WGS) entry which is preliminary data.</text>
</comment>
<organism evidence="11 12">
    <name type="scientific">Candidatus Opimibacter skivensis</name>
    <dbReference type="NCBI Taxonomy" id="2982028"/>
    <lineage>
        <taxon>Bacteria</taxon>
        <taxon>Pseudomonadati</taxon>
        <taxon>Bacteroidota</taxon>
        <taxon>Saprospiria</taxon>
        <taxon>Saprospirales</taxon>
        <taxon>Saprospiraceae</taxon>
        <taxon>Candidatus Opimibacter</taxon>
    </lineage>
</organism>
<dbReference type="GO" id="GO:0019287">
    <property type="term" value="P:isopentenyl diphosphate biosynthetic process, mevalonate pathway"/>
    <property type="evidence" value="ECO:0007669"/>
    <property type="project" value="TreeGrafter"/>
</dbReference>
<protein>
    <recommendedName>
        <fullName evidence="10">GHMP kinase N-terminal domain-containing protein</fullName>
    </recommendedName>
</protein>
<evidence type="ECO:0000256" key="9">
    <source>
        <dbReference type="ARBA" id="ARBA00029438"/>
    </source>
</evidence>
<evidence type="ECO:0000259" key="10">
    <source>
        <dbReference type="Pfam" id="PF00288"/>
    </source>
</evidence>
<dbReference type="Gene3D" id="3.30.230.10">
    <property type="match status" value="1"/>
</dbReference>
<dbReference type="InterPro" id="IPR036554">
    <property type="entry name" value="GHMP_kinase_C_sf"/>
</dbReference>
<keyword evidence="1" id="KW-0963">Cytoplasm</keyword>